<evidence type="ECO:0000256" key="3">
    <source>
        <dbReference type="ARBA" id="ARBA00048954"/>
    </source>
</evidence>
<dbReference type="Pfam" id="PF01935">
    <property type="entry name" value="DUF87"/>
    <property type="match status" value="1"/>
</dbReference>
<evidence type="ECO:0000259" key="5">
    <source>
        <dbReference type="Pfam" id="PF01935"/>
    </source>
</evidence>
<comment type="caution">
    <text evidence="6">The sequence shown here is derived from an EMBL/GenBank/DDBJ whole genome shotgun (WGS) entry which is preliminary data.</text>
</comment>
<evidence type="ECO:0000256" key="1">
    <source>
        <dbReference type="ARBA" id="ARBA00007816"/>
    </source>
</evidence>
<organism evidence="6 7">
    <name type="scientific">Thermoproteota archaeon</name>
    <dbReference type="NCBI Taxonomy" id="2056631"/>
    <lineage>
        <taxon>Archaea</taxon>
        <taxon>Thermoproteota</taxon>
    </lineage>
</organism>
<feature type="domain" description="Helicase HerA central" evidence="5">
    <location>
        <begin position="140"/>
        <end position="379"/>
    </location>
</feature>
<sequence length="535" mass="59887">MEESIPIGVVIAAEGVTVKFRVNEGVYAERGQLLKVVDGEKTFIVRVYDPEPVSLLAPAEVARLSLKKSCGEQVELMDKQLRVYNAAKAVIVAEVNGRGEVHGPSTVPSMFSEVYTLSKGDLKLLCLDGGDLEVGFVRSGHVVTSQKVSLSGRDVFPHHMLVCSATGGGKTNFCKVLAASVLKCCDNAYSLIIIDTEGEYFDGGSQGAYGLAHLPQAEEKLFYVSQRVKELRDFYYTFSWNGRFVKRRVKACPLEVWLGLLKPEDFRQTGFFTPPQEALLWIAYREFGRSWLSMLMDWDIDEVYRELGGKAQKSTIAVVKRKLKMFVGDETVFKRSDCKVDLIAEVLNAVKDGKVVLIDMPMATEAQEALLTVLIARRVFEAYERAKKFSPEWWSKLPTVLIVVEEAHRYLSKRMLSEGESNVFAEISKRGRKYRVGLCCITQMPSELNEMVLRQQLTKVVLPLPTKADYTAIVSHSPYLDDAENEIKTLDRGEALLVSPPSGLKFAVPVKIHKFEELVEEELALEESMKAFQVG</sequence>
<evidence type="ECO:0000313" key="6">
    <source>
        <dbReference type="EMBL" id="RLE53267.1"/>
    </source>
</evidence>
<comment type="similarity">
    <text evidence="1">Belongs to the HerA family.</text>
</comment>
<dbReference type="Gene3D" id="3.40.50.300">
    <property type="entry name" value="P-loop containing nucleotide triphosphate hydrolases"/>
    <property type="match status" value="2"/>
</dbReference>
<dbReference type="GO" id="GO:0043139">
    <property type="term" value="F:5'-3' DNA helicase activity"/>
    <property type="evidence" value="ECO:0007669"/>
    <property type="project" value="UniProtKB-EC"/>
</dbReference>
<dbReference type="InterPro" id="IPR027417">
    <property type="entry name" value="P-loop_NTPase"/>
</dbReference>
<dbReference type="EMBL" id="QMQX01000016">
    <property type="protein sequence ID" value="RLE53267.1"/>
    <property type="molecule type" value="Genomic_DNA"/>
</dbReference>
<gene>
    <name evidence="6" type="ORF">DRJ33_01525</name>
</gene>
<accession>A0A497F1E2</accession>
<comment type="catalytic activity">
    <reaction evidence="2">
        <text>Couples ATP hydrolysis with the unwinding of duplex DNA by translocating in the 3'-5' direction.</text>
        <dbReference type="EC" id="5.6.2.4"/>
    </reaction>
</comment>
<evidence type="ECO:0000256" key="4">
    <source>
        <dbReference type="ARBA" id="ARBA00048988"/>
    </source>
</evidence>
<dbReference type="Proteomes" id="UP000272051">
    <property type="component" value="Unassembled WGS sequence"/>
</dbReference>
<dbReference type="AlphaFoldDB" id="A0A497F1E2"/>
<name>A0A497F1E2_9CREN</name>
<dbReference type="InterPro" id="IPR002789">
    <property type="entry name" value="HerA_central"/>
</dbReference>
<evidence type="ECO:0000313" key="7">
    <source>
        <dbReference type="Proteomes" id="UP000272051"/>
    </source>
</evidence>
<dbReference type="PANTHER" id="PTHR42957:SF1">
    <property type="entry name" value="HELICASE MJ1565-RELATED"/>
    <property type="match status" value="1"/>
</dbReference>
<dbReference type="GO" id="GO:0043138">
    <property type="term" value="F:3'-5' DNA helicase activity"/>
    <property type="evidence" value="ECO:0007669"/>
    <property type="project" value="UniProtKB-EC"/>
</dbReference>
<protein>
    <recommendedName>
        <fullName evidence="5">Helicase HerA central domain-containing protein</fullName>
    </recommendedName>
</protein>
<evidence type="ECO:0000256" key="2">
    <source>
        <dbReference type="ARBA" id="ARBA00034617"/>
    </source>
</evidence>
<comment type="catalytic activity">
    <reaction evidence="4">
        <text>ATP + H2O = ADP + phosphate + H(+)</text>
        <dbReference type="Rhea" id="RHEA:13065"/>
        <dbReference type="ChEBI" id="CHEBI:15377"/>
        <dbReference type="ChEBI" id="CHEBI:15378"/>
        <dbReference type="ChEBI" id="CHEBI:30616"/>
        <dbReference type="ChEBI" id="CHEBI:43474"/>
        <dbReference type="ChEBI" id="CHEBI:456216"/>
        <dbReference type="EC" id="5.6.2.4"/>
    </reaction>
</comment>
<proteinExistence type="inferred from homology"/>
<dbReference type="SUPFAM" id="SSF52540">
    <property type="entry name" value="P-loop containing nucleoside triphosphate hydrolases"/>
    <property type="match status" value="1"/>
</dbReference>
<dbReference type="InterPro" id="IPR008571">
    <property type="entry name" value="HerA-like"/>
</dbReference>
<reference evidence="6 7" key="1">
    <citation type="submission" date="2018-06" db="EMBL/GenBank/DDBJ databases">
        <title>Extensive metabolic versatility and redundancy in microbially diverse, dynamic hydrothermal sediments.</title>
        <authorList>
            <person name="Dombrowski N."/>
            <person name="Teske A."/>
            <person name="Baker B.J."/>
        </authorList>
    </citation>
    <scope>NUCLEOTIDE SEQUENCE [LARGE SCALE GENOMIC DNA]</scope>
    <source>
        <strain evidence="6">B34_G17</strain>
    </source>
</reference>
<dbReference type="PANTHER" id="PTHR42957">
    <property type="entry name" value="HELICASE MJ1565-RELATED"/>
    <property type="match status" value="1"/>
</dbReference>
<comment type="catalytic activity">
    <reaction evidence="3">
        <text>ATP + H2O = ADP + phosphate + H(+)</text>
        <dbReference type="Rhea" id="RHEA:13065"/>
        <dbReference type="ChEBI" id="CHEBI:15377"/>
        <dbReference type="ChEBI" id="CHEBI:15378"/>
        <dbReference type="ChEBI" id="CHEBI:30616"/>
        <dbReference type="ChEBI" id="CHEBI:43474"/>
        <dbReference type="ChEBI" id="CHEBI:456216"/>
        <dbReference type="EC" id="5.6.2.3"/>
    </reaction>
</comment>